<reference evidence="1 2" key="1">
    <citation type="submission" date="2021-01" db="EMBL/GenBank/DDBJ databases">
        <title>Whole genome shotgun sequence of Asanoa siamensis NBRC 107932.</title>
        <authorList>
            <person name="Komaki H."/>
            <person name="Tamura T."/>
        </authorList>
    </citation>
    <scope>NUCLEOTIDE SEQUENCE [LARGE SCALE GENOMIC DNA]</scope>
    <source>
        <strain evidence="1 2">NBRC 107932</strain>
    </source>
</reference>
<dbReference type="Pfam" id="PF12079">
    <property type="entry name" value="DUF3558"/>
    <property type="match status" value="1"/>
</dbReference>
<protein>
    <recommendedName>
        <fullName evidence="3">DUF3558 domain-containing protein</fullName>
    </recommendedName>
</protein>
<name>A0ABQ4CHX3_9ACTN</name>
<accession>A0ABQ4CHX3</accession>
<evidence type="ECO:0000313" key="2">
    <source>
        <dbReference type="Proteomes" id="UP000604117"/>
    </source>
</evidence>
<sequence>MSCCVLLALAGCSSPRREPPPPPDLASLASPCEFLRDAERESLGLGPGALTSAPGLAGGAETTMCLYREAQPRDGAGAYVDSVSVSFLPASLEVAEQALEEVEGRGLFTAGRMSPFAAAPDGVLQREGTRLGEATCERLFAVRPDRAVQVGLTVERLPLGERACEVATRLAPVVDARIPRPTPD</sequence>
<dbReference type="Proteomes" id="UP000604117">
    <property type="component" value="Unassembled WGS sequence"/>
</dbReference>
<dbReference type="EMBL" id="BONE01000002">
    <property type="protein sequence ID" value="GIF70892.1"/>
    <property type="molecule type" value="Genomic_DNA"/>
</dbReference>
<dbReference type="InterPro" id="IPR024520">
    <property type="entry name" value="DUF3558"/>
</dbReference>
<evidence type="ECO:0000313" key="1">
    <source>
        <dbReference type="EMBL" id="GIF70892.1"/>
    </source>
</evidence>
<organism evidence="1 2">
    <name type="scientific">Asanoa siamensis</name>
    <dbReference type="NCBI Taxonomy" id="926357"/>
    <lineage>
        <taxon>Bacteria</taxon>
        <taxon>Bacillati</taxon>
        <taxon>Actinomycetota</taxon>
        <taxon>Actinomycetes</taxon>
        <taxon>Micromonosporales</taxon>
        <taxon>Micromonosporaceae</taxon>
        <taxon>Asanoa</taxon>
    </lineage>
</organism>
<proteinExistence type="predicted"/>
<evidence type="ECO:0008006" key="3">
    <source>
        <dbReference type="Google" id="ProtNLM"/>
    </source>
</evidence>
<comment type="caution">
    <text evidence="1">The sequence shown here is derived from an EMBL/GenBank/DDBJ whole genome shotgun (WGS) entry which is preliminary data.</text>
</comment>
<gene>
    <name evidence="1" type="ORF">Asi02nite_04100</name>
</gene>
<keyword evidence="2" id="KW-1185">Reference proteome</keyword>